<dbReference type="AlphaFoldDB" id="U4U5V7"/>
<keyword evidence="2 6" id="KW-0645">Protease</keyword>
<accession>U4U5V7</accession>
<dbReference type="PANTHER" id="PTHR21711">
    <property type="entry name" value="MITOCHONDRIAL INNER MEMBRANE PROTEASE"/>
    <property type="match status" value="1"/>
</dbReference>
<dbReference type="OrthoDB" id="285308at2759"/>
<comment type="similarity">
    <text evidence="1 6">Belongs to the peptidase M76 family.</text>
</comment>
<evidence type="ECO:0000256" key="4">
    <source>
        <dbReference type="ARBA" id="ARBA00022801"/>
    </source>
</evidence>
<feature type="compositionally biased region" description="Low complexity" evidence="7">
    <location>
        <begin position="17"/>
        <end position="28"/>
    </location>
</feature>
<name>U4U5V7_DENPD</name>
<evidence type="ECO:0000313" key="9">
    <source>
        <dbReference type="Proteomes" id="UP000030742"/>
    </source>
</evidence>
<protein>
    <recommendedName>
        <fullName evidence="6">Mitochondrial inner membrane protease ATP23</fullName>
        <ecNumber evidence="6">3.4.24.-</ecNumber>
    </recommendedName>
</protein>
<dbReference type="Pfam" id="PF09768">
    <property type="entry name" value="Peptidase_M76"/>
    <property type="match status" value="1"/>
</dbReference>
<organism evidence="8 9">
    <name type="scientific">Dendroctonus ponderosae</name>
    <name type="common">Mountain pine beetle</name>
    <dbReference type="NCBI Taxonomy" id="77166"/>
    <lineage>
        <taxon>Eukaryota</taxon>
        <taxon>Metazoa</taxon>
        <taxon>Ecdysozoa</taxon>
        <taxon>Arthropoda</taxon>
        <taxon>Hexapoda</taxon>
        <taxon>Insecta</taxon>
        <taxon>Pterygota</taxon>
        <taxon>Neoptera</taxon>
        <taxon>Endopterygota</taxon>
        <taxon>Coleoptera</taxon>
        <taxon>Polyphaga</taxon>
        <taxon>Cucujiformia</taxon>
        <taxon>Curculionidae</taxon>
        <taxon>Scolytinae</taxon>
        <taxon>Dendroctonus</taxon>
    </lineage>
</organism>
<reference evidence="8 9" key="1">
    <citation type="journal article" date="2013" name="Genome Biol.">
        <title>Draft genome of the mountain pine beetle, Dendroctonus ponderosae Hopkins, a major forest pest.</title>
        <authorList>
            <person name="Keeling C.I."/>
            <person name="Yuen M.M."/>
            <person name="Liao N.Y."/>
            <person name="Docking T.R."/>
            <person name="Chan S.K."/>
            <person name="Taylor G.A."/>
            <person name="Palmquist D.L."/>
            <person name="Jackman S.D."/>
            <person name="Nguyen A."/>
            <person name="Li M."/>
            <person name="Henderson H."/>
            <person name="Janes J.K."/>
            <person name="Zhao Y."/>
            <person name="Pandoh P."/>
            <person name="Moore R."/>
            <person name="Sperling F.A."/>
            <person name="Huber D.P."/>
            <person name="Birol I."/>
            <person name="Jones S.J."/>
            <person name="Bohlmann J."/>
        </authorList>
    </citation>
    <scope>NUCLEOTIDE SEQUENCE</scope>
</reference>
<evidence type="ECO:0000256" key="3">
    <source>
        <dbReference type="ARBA" id="ARBA00022723"/>
    </source>
</evidence>
<dbReference type="PANTHER" id="PTHR21711:SF0">
    <property type="entry name" value="MITOCHONDRIAL INNER MEMBRANE PROTEASE ATP23 HOMOLOG"/>
    <property type="match status" value="1"/>
</dbReference>
<keyword evidence="5 6" id="KW-0482">Metalloprotease</keyword>
<dbReference type="GO" id="GO:0005739">
    <property type="term" value="C:mitochondrion"/>
    <property type="evidence" value="ECO:0007669"/>
    <property type="project" value="GOC"/>
</dbReference>
<sequence>MTFINSDEKPPADSEGKPSTSSSHGSSEWGYDLYPERRGAKPQASFTDVLLGRKGRESYRKIDCERSVYRCIKTSPLVRLMVGALKSAGCAIDIRRHISCEECAPEVSGGYDPILNQVVICHNNTYREGMVQGVLTHEFIHMFDYCQNNLDFKNLDHLACTEIRAANLAHCSFVSAWLNGDTSVFRFKQTHQDCVKSKALSSIMAARNITTDQAVDAIERVFTKCYNDLEPIGRRIRRNSLDMHRAFEEGFYFGYDDQMK</sequence>
<evidence type="ECO:0000256" key="6">
    <source>
        <dbReference type="RuleBase" id="RU364057"/>
    </source>
</evidence>
<feature type="region of interest" description="Disordered" evidence="7">
    <location>
        <begin position="1"/>
        <end position="36"/>
    </location>
</feature>
<dbReference type="EMBL" id="KB631768">
    <property type="protein sequence ID" value="ERL85991.1"/>
    <property type="molecule type" value="Genomic_DNA"/>
</dbReference>
<evidence type="ECO:0000313" key="8">
    <source>
        <dbReference type="EMBL" id="ERL85991.1"/>
    </source>
</evidence>
<dbReference type="InterPro" id="IPR019165">
    <property type="entry name" value="Peptidase_M76_ATP23"/>
</dbReference>
<keyword evidence="4 6" id="KW-0378">Hydrolase</keyword>
<evidence type="ECO:0000256" key="2">
    <source>
        <dbReference type="ARBA" id="ARBA00022670"/>
    </source>
</evidence>
<feature type="compositionally biased region" description="Basic and acidic residues" evidence="7">
    <location>
        <begin position="1"/>
        <end position="16"/>
    </location>
</feature>
<dbReference type="EC" id="3.4.24.-" evidence="6"/>
<evidence type="ECO:0000256" key="1">
    <source>
        <dbReference type="ARBA" id="ARBA00009915"/>
    </source>
</evidence>
<gene>
    <name evidence="8" type="ORF">D910_03405</name>
</gene>
<dbReference type="GO" id="GO:0046872">
    <property type="term" value="F:metal ion binding"/>
    <property type="evidence" value="ECO:0007669"/>
    <property type="project" value="UniProtKB-KW"/>
</dbReference>
<dbReference type="GO" id="GO:0004222">
    <property type="term" value="F:metalloendopeptidase activity"/>
    <property type="evidence" value="ECO:0007669"/>
    <property type="project" value="InterPro"/>
</dbReference>
<evidence type="ECO:0000256" key="7">
    <source>
        <dbReference type="SAM" id="MobiDB-lite"/>
    </source>
</evidence>
<dbReference type="Proteomes" id="UP000030742">
    <property type="component" value="Unassembled WGS sequence"/>
</dbReference>
<dbReference type="STRING" id="77166.U4U5V7"/>
<dbReference type="GO" id="GO:0034982">
    <property type="term" value="P:mitochondrial protein processing"/>
    <property type="evidence" value="ECO:0007669"/>
    <property type="project" value="TreeGrafter"/>
</dbReference>
<proteinExistence type="inferred from homology"/>
<keyword evidence="3 6" id="KW-0479">Metal-binding</keyword>
<evidence type="ECO:0000256" key="5">
    <source>
        <dbReference type="ARBA" id="ARBA00023049"/>
    </source>
</evidence>
<dbReference type="GO" id="GO:0033615">
    <property type="term" value="P:mitochondrial proton-transporting ATP synthase complex assembly"/>
    <property type="evidence" value="ECO:0007669"/>
    <property type="project" value="TreeGrafter"/>
</dbReference>